<evidence type="ECO:0000256" key="2">
    <source>
        <dbReference type="SAM" id="SignalP"/>
    </source>
</evidence>
<dbReference type="Bgee" id="ENSCPOG00000011726">
    <property type="expression patterns" value="Expressed in testis"/>
</dbReference>
<protein>
    <submittedName>
        <fullName evidence="4">GLIPR1 like 1</fullName>
    </submittedName>
</protein>
<evidence type="ECO:0000313" key="5">
    <source>
        <dbReference type="Proteomes" id="UP000005447"/>
    </source>
</evidence>
<keyword evidence="2" id="KW-0732">Signal</keyword>
<dbReference type="VEuPathDB" id="HostDB:ENSCPOG00000011726"/>
<dbReference type="OMA" id="ACKFEHN"/>
<evidence type="ECO:0000259" key="3">
    <source>
        <dbReference type="SMART" id="SM00198"/>
    </source>
</evidence>
<dbReference type="PROSITE" id="PS01010">
    <property type="entry name" value="CRISP_2"/>
    <property type="match status" value="1"/>
</dbReference>
<comment type="similarity">
    <text evidence="1">Belongs to the CRISP family.</text>
</comment>
<reference evidence="4" key="2">
    <citation type="submission" date="2025-08" db="UniProtKB">
        <authorList>
            <consortium name="Ensembl"/>
        </authorList>
    </citation>
    <scope>IDENTIFICATION</scope>
    <source>
        <strain evidence="4">2N</strain>
    </source>
</reference>
<sequence length="232" mass="26164">MALRMKLRCLWIFGLCLAASKFSKVPSIKDPQFIQQCVALHNEFRGKVDWDHGLAKVAEAWAKQCRFEHNKCLKIPYQCYRDFAHIGENLWLGGLALFTPKYAITKWYNESQHFDFNNLSCSNICGHYTQVVWANSYKVGCAAASCANFGGATFAMFVCNYGPGGNFKNDLPYTQGPPCTMCSTEERCVNKLCPFNCSILLTERKDLKPTGKAPQQIVYNVLSLGFILLRAI</sequence>
<feature type="domain" description="SCP" evidence="3">
    <location>
        <begin position="32"/>
        <end position="169"/>
    </location>
</feature>
<dbReference type="Proteomes" id="UP000005447">
    <property type="component" value="Unassembled WGS sequence"/>
</dbReference>
<dbReference type="InterPro" id="IPR014044">
    <property type="entry name" value="CAP_dom"/>
</dbReference>
<dbReference type="PRINTS" id="PR00837">
    <property type="entry name" value="V5TPXLIKE"/>
</dbReference>
<name>H0VJV0_CAVPO</name>
<gene>
    <name evidence="4" type="primary">GLIPR1L1</name>
</gene>
<reference evidence="5" key="1">
    <citation type="journal article" date="2011" name="Nature">
        <title>A high-resolution map of human evolutionary constraint using 29 mammals.</title>
        <authorList>
            <person name="Lindblad-Toh K."/>
            <person name="Garber M."/>
            <person name="Zuk O."/>
            <person name="Lin M.F."/>
            <person name="Parker B.J."/>
            <person name="Washietl S."/>
            <person name="Kheradpour P."/>
            <person name="Ernst J."/>
            <person name="Jordan G."/>
            <person name="Mauceli E."/>
            <person name="Ward L.D."/>
            <person name="Lowe C.B."/>
            <person name="Holloway A.K."/>
            <person name="Clamp M."/>
            <person name="Gnerre S."/>
            <person name="Alfoldi J."/>
            <person name="Beal K."/>
            <person name="Chang J."/>
            <person name="Clawson H."/>
            <person name="Cuff J."/>
            <person name="Di Palma F."/>
            <person name="Fitzgerald S."/>
            <person name="Flicek P."/>
            <person name="Guttman M."/>
            <person name="Hubisz M.J."/>
            <person name="Jaffe D.B."/>
            <person name="Jungreis I."/>
            <person name="Kent W.J."/>
            <person name="Kostka D."/>
            <person name="Lara M."/>
            <person name="Martins A.L."/>
            <person name="Massingham T."/>
            <person name="Moltke I."/>
            <person name="Raney B.J."/>
            <person name="Rasmussen M.D."/>
            <person name="Robinson J."/>
            <person name="Stark A."/>
            <person name="Vilella A.J."/>
            <person name="Wen J."/>
            <person name="Xie X."/>
            <person name="Zody M.C."/>
            <person name="Baldwin J."/>
            <person name="Bloom T."/>
            <person name="Chin C.W."/>
            <person name="Heiman D."/>
            <person name="Nicol R."/>
            <person name="Nusbaum C."/>
            <person name="Young S."/>
            <person name="Wilkinson J."/>
            <person name="Worley K.C."/>
            <person name="Kovar C.L."/>
            <person name="Muzny D.M."/>
            <person name="Gibbs R.A."/>
            <person name="Cree A."/>
            <person name="Dihn H.H."/>
            <person name="Fowler G."/>
            <person name="Jhangiani S."/>
            <person name="Joshi V."/>
            <person name="Lee S."/>
            <person name="Lewis L.R."/>
            <person name="Nazareth L.V."/>
            <person name="Okwuonu G."/>
            <person name="Santibanez J."/>
            <person name="Warren W.C."/>
            <person name="Mardis E.R."/>
            <person name="Weinstock G.M."/>
            <person name="Wilson R.K."/>
            <person name="Delehaunty K."/>
            <person name="Dooling D."/>
            <person name="Fronik C."/>
            <person name="Fulton L."/>
            <person name="Fulton B."/>
            <person name="Graves T."/>
            <person name="Minx P."/>
            <person name="Sodergren E."/>
            <person name="Birney E."/>
            <person name="Margulies E.H."/>
            <person name="Herrero J."/>
            <person name="Green E.D."/>
            <person name="Haussler D."/>
            <person name="Siepel A."/>
            <person name="Goldman N."/>
            <person name="Pollard K.S."/>
            <person name="Pedersen J.S."/>
            <person name="Lander E.S."/>
            <person name="Kellis M."/>
        </authorList>
    </citation>
    <scope>NUCLEOTIDE SEQUENCE [LARGE SCALE GENOMIC DNA]</scope>
    <source>
        <strain evidence="5">2N</strain>
    </source>
</reference>
<dbReference type="Gene3D" id="3.40.33.10">
    <property type="entry name" value="CAP"/>
    <property type="match status" value="1"/>
</dbReference>
<dbReference type="EMBL" id="AAKN02014333">
    <property type="status" value="NOT_ANNOTATED_CDS"/>
    <property type="molecule type" value="Genomic_DNA"/>
</dbReference>
<feature type="chain" id="PRO_5012361734" evidence="2">
    <location>
        <begin position="19"/>
        <end position="232"/>
    </location>
</feature>
<dbReference type="SUPFAM" id="SSF55797">
    <property type="entry name" value="PR-1-like"/>
    <property type="match status" value="1"/>
</dbReference>
<dbReference type="FunCoup" id="H0VJV0">
    <property type="interactions" value="30"/>
</dbReference>
<accession>H0VJV0</accession>
<dbReference type="HOGENOM" id="CLU_035730_2_0_1"/>
<dbReference type="Ensembl" id="ENSCPOT00000011840.3">
    <property type="protein sequence ID" value="ENSCPOP00000010545.3"/>
    <property type="gene ID" value="ENSCPOG00000011726.4"/>
</dbReference>
<dbReference type="SMART" id="SM00198">
    <property type="entry name" value="SCP"/>
    <property type="match status" value="1"/>
</dbReference>
<dbReference type="STRING" id="10141.ENSCPOP00000010545"/>
<dbReference type="InterPro" id="IPR035940">
    <property type="entry name" value="CAP_sf"/>
</dbReference>
<dbReference type="InParanoid" id="H0VJV0"/>
<dbReference type="PROSITE" id="PS01009">
    <property type="entry name" value="CRISP_1"/>
    <property type="match status" value="1"/>
</dbReference>
<dbReference type="InterPro" id="IPR018244">
    <property type="entry name" value="Allrgn_V5/Tpx1_CS"/>
</dbReference>
<proteinExistence type="inferred from homology"/>
<dbReference type="eggNOG" id="KOG3017">
    <property type="taxonomic scope" value="Eukaryota"/>
</dbReference>
<reference evidence="4" key="3">
    <citation type="submission" date="2025-09" db="UniProtKB">
        <authorList>
            <consortium name="Ensembl"/>
        </authorList>
    </citation>
    <scope>IDENTIFICATION</scope>
    <source>
        <strain evidence="4">2N</strain>
    </source>
</reference>
<dbReference type="Pfam" id="PF00188">
    <property type="entry name" value="CAP"/>
    <property type="match status" value="1"/>
</dbReference>
<organism evidence="4 5">
    <name type="scientific">Cavia porcellus</name>
    <name type="common">Guinea pig</name>
    <dbReference type="NCBI Taxonomy" id="10141"/>
    <lineage>
        <taxon>Eukaryota</taxon>
        <taxon>Metazoa</taxon>
        <taxon>Chordata</taxon>
        <taxon>Craniata</taxon>
        <taxon>Vertebrata</taxon>
        <taxon>Euteleostomi</taxon>
        <taxon>Mammalia</taxon>
        <taxon>Eutheria</taxon>
        <taxon>Euarchontoglires</taxon>
        <taxon>Glires</taxon>
        <taxon>Rodentia</taxon>
        <taxon>Hystricomorpha</taxon>
        <taxon>Caviidae</taxon>
        <taxon>Cavia</taxon>
    </lineage>
</organism>
<dbReference type="AlphaFoldDB" id="H0VJV0"/>
<feature type="signal peptide" evidence="2">
    <location>
        <begin position="1"/>
        <end position="18"/>
    </location>
</feature>
<dbReference type="EMBL" id="AAKN02014334">
    <property type="status" value="NOT_ANNOTATED_CDS"/>
    <property type="molecule type" value="Genomic_DNA"/>
</dbReference>
<dbReference type="GO" id="GO:0005576">
    <property type="term" value="C:extracellular region"/>
    <property type="evidence" value="ECO:0007669"/>
    <property type="project" value="InterPro"/>
</dbReference>
<evidence type="ECO:0000256" key="1">
    <source>
        <dbReference type="ARBA" id="ARBA00009923"/>
    </source>
</evidence>
<dbReference type="InterPro" id="IPR001283">
    <property type="entry name" value="CRISP-related"/>
</dbReference>
<dbReference type="GeneTree" id="ENSGT00940000162547"/>
<dbReference type="PRINTS" id="PR00838">
    <property type="entry name" value="V5ALLERGEN"/>
</dbReference>
<dbReference type="InterPro" id="IPR002413">
    <property type="entry name" value="V5_allergen-like"/>
</dbReference>
<keyword evidence="5" id="KW-1185">Reference proteome</keyword>
<evidence type="ECO:0000313" key="4">
    <source>
        <dbReference type="Ensembl" id="ENSCPOP00000010545.3"/>
    </source>
</evidence>
<dbReference type="PANTHER" id="PTHR10334">
    <property type="entry name" value="CYSTEINE-RICH SECRETORY PROTEIN-RELATED"/>
    <property type="match status" value="1"/>
</dbReference>